<feature type="domain" description="4Fe-4S ferredoxin-type" evidence="9">
    <location>
        <begin position="438"/>
        <end position="471"/>
    </location>
</feature>
<evidence type="ECO:0000256" key="3">
    <source>
        <dbReference type="ARBA" id="ARBA00022723"/>
    </source>
</evidence>
<feature type="transmembrane region" description="Helical" evidence="8">
    <location>
        <begin position="117"/>
        <end position="136"/>
    </location>
</feature>
<evidence type="ECO:0000313" key="10">
    <source>
        <dbReference type="EMBL" id="MBM3317186.1"/>
    </source>
</evidence>
<feature type="domain" description="4Fe-4S ferredoxin-type" evidence="9">
    <location>
        <begin position="529"/>
        <end position="558"/>
    </location>
</feature>
<dbReference type="InterPro" id="IPR017896">
    <property type="entry name" value="4Fe4S_Fe-S-bd"/>
</dbReference>
<sequence length="578" mass="62981">MTRRLRILSQTLFFTLFLALLTQTQYQGRDELGLPVKLWLEIDPLHFLSTLLASGSVPGLLWLSLITLALTLVLGRFFCGWICPMGVMIQLAQKLPLRRRPDVIRTNRWRRSQTIKFYLLAGLLAAALFGAQWSGLFDPISIAVRSLGLVVLPGAEMGLRGLFDTAYHFNPLGVSRFSEPVFGWLQGRVIHFAQPRFHQAFLLGTILAAILAASFVRHRFWCRVLCPLGALLGTFARFGLFRIRQRDGCKDCHLCTFHCQGAAEPEIRGGWRPSECLVCGNCTAACGQHGLAMGFARPRALLPPAAGGPAPAPRALRAQAPGGPAPLPRTAESPAPAAAAPSPAKPASPVPAWSSAFAGAQVRRRHLLLAAAAGVAGVPMLRLPLSPARADPALIRPPGALPEREFLERCVRCGECMKVCLTNGLQPTLLEAGLEGIWTPRLVPRIGYCEFHCTLCGQVCPTQAIRRLEPEEKKRVRIGLAAIDASRCLPFAFQTSCIVCEEHCPLPKKAIWFREAAVVTAAGETRVVKQPQVDIELCTGCGICETKCVVQDLPAIRVTSANEDRNPHNRVLLEEAAP</sequence>
<keyword evidence="5" id="KW-0408">Iron</keyword>
<evidence type="ECO:0000256" key="7">
    <source>
        <dbReference type="SAM" id="MobiDB-lite"/>
    </source>
</evidence>
<comment type="caution">
    <text evidence="10">The sequence shown here is derived from an EMBL/GenBank/DDBJ whole genome shotgun (WGS) entry which is preliminary data.</text>
</comment>
<dbReference type="Pfam" id="PF12801">
    <property type="entry name" value="Fer4_5"/>
    <property type="match status" value="2"/>
</dbReference>
<dbReference type="InterPro" id="IPR051684">
    <property type="entry name" value="Electron_Trans/Redox"/>
</dbReference>
<dbReference type="PANTHER" id="PTHR30176">
    <property type="entry name" value="FERREDOXIN-TYPE PROTEIN NAPH"/>
    <property type="match status" value="1"/>
</dbReference>
<keyword evidence="6" id="KW-0411">Iron-sulfur</keyword>
<dbReference type="EMBL" id="VGIY01000087">
    <property type="protein sequence ID" value="MBM3317186.1"/>
    <property type="molecule type" value="Genomic_DNA"/>
</dbReference>
<reference evidence="10" key="1">
    <citation type="submission" date="2019-03" db="EMBL/GenBank/DDBJ databases">
        <title>Lake Tanganyika Metagenome-Assembled Genomes (MAGs).</title>
        <authorList>
            <person name="Tran P."/>
        </authorList>
    </citation>
    <scope>NUCLEOTIDE SEQUENCE</scope>
    <source>
        <strain evidence="10">M_DeepCast_400m_m2_100</strain>
    </source>
</reference>
<keyword evidence="2" id="KW-0004">4Fe-4S</keyword>
<dbReference type="PROSITE" id="PS51379">
    <property type="entry name" value="4FE4S_FER_2"/>
    <property type="match status" value="4"/>
</dbReference>
<feature type="domain" description="4Fe-4S ferredoxin-type" evidence="9">
    <location>
        <begin position="400"/>
        <end position="430"/>
    </location>
</feature>
<evidence type="ECO:0000256" key="5">
    <source>
        <dbReference type="ARBA" id="ARBA00023004"/>
    </source>
</evidence>
<dbReference type="CDD" id="cd16373">
    <property type="entry name" value="DMSOR_beta_like"/>
    <property type="match status" value="1"/>
</dbReference>
<keyword evidence="8" id="KW-0812">Transmembrane</keyword>
<keyword evidence="4" id="KW-0249">Electron transport</keyword>
<evidence type="ECO:0000313" key="11">
    <source>
        <dbReference type="Proteomes" id="UP000748308"/>
    </source>
</evidence>
<evidence type="ECO:0000256" key="2">
    <source>
        <dbReference type="ARBA" id="ARBA00022485"/>
    </source>
</evidence>
<dbReference type="InterPro" id="IPR017900">
    <property type="entry name" value="4Fe4S_Fe_S_CS"/>
</dbReference>
<feature type="transmembrane region" description="Helical" evidence="8">
    <location>
        <begin position="60"/>
        <end position="89"/>
    </location>
</feature>
<dbReference type="PANTHER" id="PTHR30176:SF3">
    <property type="entry name" value="FERREDOXIN-TYPE PROTEIN NAPH"/>
    <property type="match status" value="1"/>
</dbReference>
<feature type="compositionally biased region" description="Low complexity" evidence="7">
    <location>
        <begin position="331"/>
        <end position="342"/>
    </location>
</feature>
<evidence type="ECO:0000256" key="4">
    <source>
        <dbReference type="ARBA" id="ARBA00022982"/>
    </source>
</evidence>
<feature type="region of interest" description="Disordered" evidence="7">
    <location>
        <begin position="305"/>
        <end position="350"/>
    </location>
</feature>
<protein>
    <submittedName>
        <fullName evidence="10">4Fe-4S binding protein</fullName>
    </submittedName>
</protein>
<organism evidence="10 11">
    <name type="scientific">Eiseniibacteriota bacterium</name>
    <dbReference type="NCBI Taxonomy" id="2212470"/>
    <lineage>
        <taxon>Bacteria</taxon>
        <taxon>Candidatus Eiseniibacteriota</taxon>
    </lineage>
</organism>
<evidence type="ECO:0000256" key="8">
    <source>
        <dbReference type="SAM" id="Phobius"/>
    </source>
</evidence>
<keyword evidence="3" id="KW-0479">Metal-binding</keyword>
<feature type="domain" description="4Fe-4S ferredoxin-type" evidence="9">
    <location>
        <begin position="267"/>
        <end position="296"/>
    </location>
</feature>
<evidence type="ECO:0000259" key="9">
    <source>
        <dbReference type="PROSITE" id="PS51379"/>
    </source>
</evidence>
<evidence type="ECO:0000256" key="6">
    <source>
        <dbReference type="ARBA" id="ARBA00023014"/>
    </source>
</evidence>
<dbReference type="PROSITE" id="PS00198">
    <property type="entry name" value="4FE4S_FER_1"/>
    <property type="match status" value="1"/>
</dbReference>
<feature type="compositionally biased region" description="Low complexity" evidence="7">
    <location>
        <begin position="305"/>
        <end position="322"/>
    </location>
</feature>
<evidence type="ECO:0000256" key="1">
    <source>
        <dbReference type="ARBA" id="ARBA00022448"/>
    </source>
</evidence>
<keyword evidence="1" id="KW-0813">Transport</keyword>
<feature type="transmembrane region" description="Helical" evidence="8">
    <location>
        <begin position="221"/>
        <end position="240"/>
    </location>
</feature>
<dbReference type="GO" id="GO:0046872">
    <property type="term" value="F:metal ion binding"/>
    <property type="evidence" value="ECO:0007669"/>
    <property type="project" value="UniProtKB-KW"/>
</dbReference>
<dbReference type="GO" id="GO:0051539">
    <property type="term" value="F:4 iron, 4 sulfur cluster binding"/>
    <property type="evidence" value="ECO:0007669"/>
    <property type="project" value="UniProtKB-KW"/>
</dbReference>
<dbReference type="GO" id="GO:0005886">
    <property type="term" value="C:plasma membrane"/>
    <property type="evidence" value="ECO:0007669"/>
    <property type="project" value="TreeGrafter"/>
</dbReference>
<dbReference type="SUPFAM" id="SSF54862">
    <property type="entry name" value="4Fe-4S ferredoxins"/>
    <property type="match status" value="2"/>
</dbReference>
<proteinExistence type="predicted"/>
<dbReference type="AlphaFoldDB" id="A0A937XB36"/>
<dbReference type="Gene3D" id="3.30.70.20">
    <property type="match status" value="1"/>
</dbReference>
<name>A0A937XB36_UNCEI</name>
<dbReference type="Proteomes" id="UP000748308">
    <property type="component" value="Unassembled WGS sequence"/>
</dbReference>
<gene>
    <name evidence="10" type="ORF">FJY75_04990</name>
</gene>
<feature type="transmembrane region" description="Helical" evidence="8">
    <location>
        <begin position="197"/>
        <end position="215"/>
    </location>
</feature>
<accession>A0A937XB36</accession>
<keyword evidence="8" id="KW-1133">Transmembrane helix</keyword>
<keyword evidence="8" id="KW-0472">Membrane</keyword>